<organism evidence="1">
    <name type="scientific">Tanacetum cinerariifolium</name>
    <name type="common">Dalmatian daisy</name>
    <name type="synonym">Chrysanthemum cinerariifolium</name>
    <dbReference type="NCBI Taxonomy" id="118510"/>
    <lineage>
        <taxon>Eukaryota</taxon>
        <taxon>Viridiplantae</taxon>
        <taxon>Streptophyta</taxon>
        <taxon>Embryophyta</taxon>
        <taxon>Tracheophyta</taxon>
        <taxon>Spermatophyta</taxon>
        <taxon>Magnoliopsida</taxon>
        <taxon>eudicotyledons</taxon>
        <taxon>Gunneridae</taxon>
        <taxon>Pentapetalae</taxon>
        <taxon>asterids</taxon>
        <taxon>campanulids</taxon>
        <taxon>Asterales</taxon>
        <taxon>Asteraceae</taxon>
        <taxon>Asteroideae</taxon>
        <taxon>Anthemideae</taxon>
        <taxon>Anthemidinae</taxon>
        <taxon>Tanacetum</taxon>
    </lineage>
</organism>
<protein>
    <submittedName>
        <fullName evidence="1">Uncharacterized protein</fullName>
    </submittedName>
</protein>
<accession>A0A699KZ32</accession>
<dbReference type="AlphaFoldDB" id="A0A699KZ32"/>
<sequence>ARGAGFLWGRVLGMMESGGSGRERAGTWESVVAEMAGKSGDVNSGFKSWGKK</sequence>
<evidence type="ECO:0000313" key="1">
    <source>
        <dbReference type="EMBL" id="GFB18440.1"/>
    </source>
</evidence>
<feature type="non-terminal residue" evidence="1">
    <location>
        <position position="1"/>
    </location>
</feature>
<proteinExistence type="predicted"/>
<reference evidence="1" key="1">
    <citation type="journal article" date="2019" name="Sci. Rep.">
        <title>Draft genome of Tanacetum cinerariifolium, the natural source of mosquito coil.</title>
        <authorList>
            <person name="Yamashiro T."/>
            <person name="Shiraishi A."/>
            <person name="Satake H."/>
            <person name="Nakayama K."/>
        </authorList>
    </citation>
    <scope>NUCLEOTIDE SEQUENCE</scope>
</reference>
<gene>
    <name evidence="1" type="ORF">Tci_690411</name>
</gene>
<name>A0A699KZ32_TANCI</name>
<dbReference type="EMBL" id="BKCJ010570354">
    <property type="protein sequence ID" value="GFB18440.1"/>
    <property type="molecule type" value="Genomic_DNA"/>
</dbReference>
<feature type="non-terminal residue" evidence="1">
    <location>
        <position position="52"/>
    </location>
</feature>
<comment type="caution">
    <text evidence="1">The sequence shown here is derived from an EMBL/GenBank/DDBJ whole genome shotgun (WGS) entry which is preliminary data.</text>
</comment>